<name>A0A852YM56_9MICO</name>
<reference evidence="4 5" key="1">
    <citation type="submission" date="2020-07" db="EMBL/GenBank/DDBJ databases">
        <title>Sequencing the genomes of 1000 actinobacteria strains.</title>
        <authorList>
            <person name="Klenk H.-P."/>
        </authorList>
    </citation>
    <scope>NUCLEOTIDE SEQUENCE [LARGE SCALE GENOMIC DNA]</scope>
    <source>
        <strain evidence="4 5">DSM 23141</strain>
    </source>
</reference>
<dbReference type="SUPFAM" id="SSF46955">
    <property type="entry name" value="Putative DNA-binding domain"/>
    <property type="match status" value="1"/>
</dbReference>
<evidence type="ECO:0000259" key="3">
    <source>
        <dbReference type="PROSITE" id="PS50937"/>
    </source>
</evidence>
<dbReference type="AlphaFoldDB" id="A0A852YM56"/>
<dbReference type="SMART" id="SM00422">
    <property type="entry name" value="HTH_MERR"/>
    <property type="match status" value="1"/>
</dbReference>
<dbReference type="InterPro" id="IPR000551">
    <property type="entry name" value="MerR-type_HTH_dom"/>
</dbReference>
<dbReference type="SUPFAM" id="SSF89082">
    <property type="entry name" value="Antibiotic binding domain of TipA-like multidrug resistance regulators"/>
    <property type="match status" value="1"/>
</dbReference>
<dbReference type="Proteomes" id="UP000553888">
    <property type="component" value="Unassembled WGS sequence"/>
</dbReference>
<keyword evidence="1 4" id="KW-0238">DNA-binding</keyword>
<dbReference type="Gene3D" id="1.10.1660.10">
    <property type="match status" value="1"/>
</dbReference>
<accession>A0A852YM56</accession>
<evidence type="ECO:0000313" key="5">
    <source>
        <dbReference type="Proteomes" id="UP000553888"/>
    </source>
</evidence>
<evidence type="ECO:0000256" key="2">
    <source>
        <dbReference type="SAM" id="MobiDB-lite"/>
    </source>
</evidence>
<dbReference type="Pfam" id="PF13411">
    <property type="entry name" value="MerR_1"/>
    <property type="match status" value="1"/>
</dbReference>
<dbReference type="Pfam" id="PF07739">
    <property type="entry name" value="TipAS"/>
    <property type="match status" value="1"/>
</dbReference>
<dbReference type="CDD" id="cd01106">
    <property type="entry name" value="HTH_TipAL-Mta"/>
    <property type="match status" value="1"/>
</dbReference>
<dbReference type="InterPro" id="IPR009061">
    <property type="entry name" value="DNA-bd_dom_put_sf"/>
</dbReference>
<gene>
    <name evidence="4" type="ORF">BJ979_000931</name>
</gene>
<feature type="region of interest" description="Disordered" evidence="2">
    <location>
        <begin position="81"/>
        <end position="106"/>
    </location>
</feature>
<keyword evidence="5" id="KW-1185">Reference proteome</keyword>
<dbReference type="GO" id="GO:0003677">
    <property type="term" value="F:DNA binding"/>
    <property type="evidence" value="ECO:0007669"/>
    <property type="project" value="UniProtKB-KW"/>
</dbReference>
<organism evidence="4 5">
    <name type="scientific">Schumannella luteola</name>
    <dbReference type="NCBI Taxonomy" id="472059"/>
    <lineage>
        <taxon>Bacteria</taxon>
        <taxon>Bacillati</taxon>
        <taxon>Actinomycetota</taxon>
        <taxon>Actinomycetes</taxon>
        <taxon>Micrococcales</taxon>
        <taxon>Microbacteriaceae</taxon>
        <taxon>Schumannella</taxon>
    </lineage>
</organism>
<proteinExistence type="predicted"/>
<sequence>MTRDGSERMEWSIQQVSRITGATSRALRHYDQVGLLPPSRIGHGGLRYYDEDALVRLQRILLLRELGLGIPAIVEALSGSAAHGDGGADADEPIEGGSRAAGAGPATDPEVAALRIHLVQLRREQELLARRIDAVAHTIDARERGEPLMAEDMFDGFDHTQHREEVERRWGRKAYADSSAWWESKSAEEKKEWQARQAALAADWAAAAERGVDPASEAAQALAARHVDWLAGIPGTPGYPAGPSAEYLAGLGEMYVADPRFAANYGGRRGAEFVRDALAIYAAAMRGERSAD</sequence>
<dbReference type="PANTHER" id="PTHR30204:SF97">
    <property type="entry name" value="MERR FAMILY REGULATORY PROTEIN"/>
    <property type="match status" value="1"/>
</dbReference>
<dbReference type="InterPro" id="IPR047057">
    <property type="entry name" value="MerR_fam"/>
</dbReference>
<comment type="caution">
    <text evidence="4">The sequence shown here is derived from an EMBL/GenBank/DDBJ whole genome shotgun (WGS) entry which is preliminary data.</text>
</comment>
<dbReference type="EMBL" id="JACBZY010000001">
    <property type="protein sequence ID" value="NYG98305.1"/>
    <property type="molecule type" value="Genomic_DNA"/>
</dbReference>
<protein>
    <submittedName>
        <fullName evidence="4">DNA-binding transcriptional MerR regulator</fullName>
    </submittedName>
</protein>
<dbReference type="PROSITE" id="PS50937">
    <property type="entry name" value="HTH_MERR_2"/>
    <property type="match status" value="1"/>
</dbReference>
<evidence type="ECO:0000313" key="4">
    <source>
        <dbReference type="EMBL" id="NYG98305.1"/>
    </source>
</evidence>
<dbReference type="InterPro" id="IPR036244">
    <property type="entry name" value="TipA-like_antibiotic-bd"/>
</dbReference>
<dbReference type="Gene3D" id="1.10.490.50">
    <property type="entry name" value="Antibiotic binding domain of TipA-like multidrug resistance regulators"/>
    <property type="match status" value="1"/>
</dbReference>
<evidence type="ECO:0000256" key="1">
    <source>
        <dbReference type="ARBA" id="ARBA00023125"/>
    </source>
</evidence>
<feature type="domain" description="HTH merR-type" evidence="3">
    <location>
        <begin position="10"/>
        <end position="79"/>
    </location>
</feature>
<dbReference type="PANTHER" id="PTHR30204">
    <property type="entry name" value="REDOX-CYCLING DRUG-SENSING TRANSCRIPTIONAL ACTIVATOR SOXR"/>
    <property type="match status" value="1"/>
</dbReference>
<dbReference type="InterPro" id="IPR012925">
    <property type="entry name" value="TipAS_dom"/>
</dbReference>
<dbReference type="GO" id="GO:0003700">
    <property type="term" value="F:DNA-binding transcription factor activity"/>
    <property type="evidence" value="ECO:0007669"/>
    <property type="project" value="InterPro"/>
</dbReference>